<keyword evidence="3" id="KW-1185">Reference proteome</keyword>
<comment type="caution">
    <text evidence="2">The sequence shown here is derived from an EMBL/GenBank/DDBJ whole genome shotgun (WGS) entry which is preliminary data.</text>
</comment>
<dbReference type="SUPFAM" id="SSF54897">
    <property type="entry name" value="Protease propeptides/inhibitors"/>
    <property type="match status" value="1"/>
</dbReference>
<dbReference type="AlphaFoldDB" id="A0A1Y3AME1"/>
<name>A0A1Y3AME1_EURMA</name>
<proteinExistence type="predicted"/>
<accession>A0A1Y3AME1</accession>
<dbReference type="Gene3D" id="3.30.70.850">
    <property type="entry name" value="Peptidase S8, pro-domain"/>
    <property type="match status" value="1"/>
</dbReference>
<sequence>MFMMAILLILIITVEQSIQNPQEVFTNSFHIRFRRDVDHQNAHQIAKRHGFINLGPTERSIHS</sequence>
<dbReference type="EMBL" id="MUJZ01069620">
    <property type="protein sequence ID" value="OTF69600.1"/>
    <property type="molecule type" value="Genomic_DNA"/>
</dbReference>
<dbReference type="InterPro" id="IPR038466">
    <property type="entry name" value="S8_pro-domain_sf"/>
</dbReference>
<dbReference type="Proteomes" id="UP000194236">
    <property type="component" value="Unassembled WGS sequence"/>
</dbReference>
<gene>
    <name evidence="2" type="ORF">BLA29_008152</name>
</gene>
<evidence type="ECO:0000256" key="1">
    <source>
        <dbReference type="SAM" id="SignalP"/>
    </source>
</evidence>
<protein>
    <submittedName>
        <fullName evidence="2">Amontillado-like protein</fullName>
    </submittedName>
</protein>
<reference evidence="2 3" key="1">
    <citation type="submission" date="2017-03" db="EMBL/GenBank/DDBJ databases">
        <title>Genome Survey of Euroglyphus maynei.</title>
        <authorList>
            <person name="Arlian L.G."/>
            <person name="Morgan M.S."/>
            <person name="Rider S.D."/>
        </authorList>
    </citation>
    <scope>NUCLEOTIDE SEQUENCE [LARGE SCALE GENOMIC DNA]</scope>
    <source>
        <strain evidence="2">Arlian Lab</strain>
        <tissue evidence="2">Whole body</tissue>
    </source>
</reference>
<evidence type="ECO:0000313" key="2">
    <source>
        <dbReference type="EMBL" id="OTF69600.1"/>
    </source>
</evidence>
<dbReference type="OrthoDB" id="7608385at2759"/>
<organism evidence="2 3">
    <name type="scientific">Euroglyphus maynei</name>
    <name type="common">Mayne's house dust mite</name>
    <dbReference type="NCBI Taxonomy" id="6958"/>
    <lineage>
        <taxon>Eukaryota</taxon>
        <taxon>Metazoa</taxon>
        <taxon>Ecdysozoa</taxon>
        <taxon>Arthropoda</taxon>
        <taxon>Chelicerata</taxon>
        <taxon>Arachnida</taxon>
        <taxon>Acari</taxon>
        <taxon>Acariformes</taxon>
        <taxon>Sarcoptiformes</taxon>
        <taxon>Astigmata</taxon>
        <taxon>Psoroptidia</taxon>
        <taxon>Analgoidea</taxon>
        <taxon>Pyroglyphidae</taxon>
        <taxon>Pyroglyphinae</taxon>
        <taxon>Euroglyphus</taxon>
    </lineage>
</organism>
<keyword evidence="1" id="KW-0732">Signal</keyword>
<feature type="chain" id="PRO_5012192551" evidence="1">
    <location>
        <begin position="17"/>
        <end position="63"/>
    </location>
</feature>
<evidence type="ECO:0000313" key="3">
    <source>
        <dbReference type="Proteomes" id="UP000194236"/>
    </source>
</evidence>
<feature type="signal peptide" evidence="1">
    <location>
        <begin position="1"/>
        <end position="16"/>
    </location>
</feature>